<dbReference type="GO" id="GO:0042597">
    <property type="term" value="C:periplasmic space"/>
    <property type="evidence" value="ECO:0007669"/>
    <property type="project" value="UniProtKB-SubCell"/>
</dbReference>
<evidence type="ECO:0000259" key="6">
    <source>
        <dbReference type="Pfam" id="PF04052"/>
    </source>
</evidence>
<dbReference type="InterPro" id="IPR014167">
    <property type="entry name" value="Tol-Pal_TolB"/>
</dbReference>
<dbReference type="SUPFAM" id="SSF52964">
    <property type="entry name" value="TolB, N-terminal domain"/>
    <property type="match status" value="1"/>
</dbReference>
<dbReference type="NCBIfam" id="TIGR02800">
    <property type="entry name" value="propeller_TolB"/>
    <property type="match status" value="1"/>
</dbReference>
<dbReference type="GO" id="GO:0017038">
    <property type="term" value="P:protein import"/>
    <property type="evidence" value="ECO:0007669"/>
    <property type="project" value="InterPro"/>
</dbReference>
<keyword evidence="8" id="KW-1185">Reference proteome</keyword>
<dbReference type="Proteomes" id="UP000561045">
    <property type="component" value="Unassembled WGS sequence"/>
</dbReference>
<dbReference type="Gene3D" id="2.120.10.30">
    <property type="entry name" value="TolB, C-terminal domain"/>
    <property type="match status" value="1"/>
</dbReference>
<accession>A0A840BL45</accession>
<dbReference type="Pfam" id="PF07676">
    <property type="entry name" value="PD40"/>
    <property type="match status" value="5"/>
</dbReference>
<keyword evidence="5" id="KW-0131">Cell cycle</keyword>
<dbReference type="InterPro" id="IPR007195">
    <property type="entry name" value="TolB_N"/>
</dbReference>
<evidence type="ECO:0000256" key="2">
    <source>
        <dbReference type="ARBA" id="ARBA00009820"/>
    </source>
</evidence>
<comment type="similarity">
    <text evidence="2 5">Belongs to the TolB family.</text>
</comment>
<comment type="subcellular location">
    <subcellularLocation>
        <location evidence="1 5">Periplasm</location>
    </subcellularLocation>
</comment>
<keyword evidence="5" id="KW-0132">Cell division</keyword>
<dbReference type="SUPFAM" id="SSF69304">
    <property type="entry name" value="Tricorn protease N-terminal domain"/>
    <property type="match status" value="1"/>
</dbReference>
<comment type="subunit">
    <text evidence="5">The Tol-Pal system is composed of five core proteins: the inner membrane proteins TolA, TolQ and TolR, the periplasmic protein TolB and the outer membrane protein Pal. They form a network linking the inner and outer membranes and the peptidoglycan layer.</text>
</comment>
<dbReference type="InterPro" id="IPR011659">
    <property type="entry name" value="WD40"/>
</dbReference>
<evidence type="ECO:0000313" key="8">
    <source>
        <dbReference type="Proteomes" id="UP000561045"/>
    </source>
</evidence>
<dbReference type="EMBL" id="JACIET010000002">
    <property type="protein sequence ID" value="MBB4014291.1"/>
    <property type="molecule type" value="Genomic_DNA"/>
</dbReference>
<comment type="function">
    <text evidence="5">Part of the Tol-Pal system, which plays a role in outer membrane invagination during cell division and is important for maintaining outer membrane integrity.</text>
</comment>
<evidence type="ECO:0000256" key="1">
    <source>
        <dbReference type="ARBA" id="ARBA00004418"/>
    </source>
</evidence>
<evidence type="ECO:0000313" key="7">
    <source>
        <dbReference type="EMBL" id="MBB4014291.1"/>
    </source>
</evidence>
<dbReference type="Gene3D" id="3.40.50.10070">
    <property type="entry name" value="TolB, N-terminal domain"/>
    <property type="match status" value="1"/>
</dbReference>
<dbReference type="Pfam" id="PF04052">
    <property type="entry name" value="TolB_N"/>
    <property type="match status" value="1"/>
</dbReference>
<dbReference type="InterPro" id="IPR011042">
    <property type="entry name" value="6-blade_b-propeller_TolB-like"/>
</dbReference>
<dbReference type="GO" id="GO:0051301">
    <property type="term" value="P:cell division"/>
    <property type="evidence" value="ECO:0007669"/>
    <property type="project" value="UniProtKB-UniRule"/>
</dbReference>
<organism evidence="7 8">
    <name type="scientific">Niveibacterium umoris</name>
    <dbReference type="NCBI Taxonomy" id="1193620"/>
    <lineage>
        <taxon>Bacteria</taxon>
        <taxon>Pseudomonadati</taxon>
        <taxon>Pseudomonadota</taxon>
        <taxon>Betaproteobacteria</taxon>
        <taxon>Rhodocyclales</taxon>
        <taxon>Rhodocyclaceae</taxon>
        <taxon>Niveibacterium</taxon>
    </lineage>
</organism>
<evidence type="ECO:0000256" key="3">
    <source>
        <dbReference type="ARBA" id="ARBA00022729"/>
    </source>
</evidence>
<dbReference type="PANTHER" id="PTHR36842:SF1">
    <property type="entry name" value="PROTEIN TOLB"/>
    <property type="match status" value="1"/>
</dbReference>
<name>A0A840BL45_9RHOO</name>
<feature type="domain" description="TolB N-terminal" evidence="6">
    <location>
        <begin position="32"/>
        <end position="131"/>
    </location>
</feature>
<dbReference type="InterPro" id="IPR006311">
    <property type="entry name" value="TAT_signal"/>
</dbReference>
<keyword evidence="3 5" id="KW-0732">Signal</keyword>
<evidence type="ECO:0000256" key="5">
    <source>
        <dbReference type="HAMAP-Rule" id="MF_00671"/>
    </source>
</evidence>
<gene>
    <name evidence="5" type="primary">tolB</name>
    <name evidence="7" type="ORF">GGR36_003637</name>
</gene>
<sequence>MTYNPAMLTRRDFLHTSVLCAGLAAVPAQAQLRIEITGAGARQFPIAIAAFDGENLLPRPISDVIRADLERCGLFRIVETGPQPVAENAKIDFANWKYRGADAFVAGSATRLADGRFAVRFRLFDTNKSTDLGGLELTILTEQYRYAAHRIADWVYEKLLGEPGVFSTRIAYVVKNGRQYQLQIADADGQNASAALVSDEPIISPAWSPDGARLAYVSFQTKKPVIYIHTLATRQRTVLANFKGSNSAPAWAPDGSRLAVVLTKDGQSQIYELRSDGSGLRRLTQSSGIDTEPFYSPDGQFLYFTSDRGGSPQVYRIPANGGEAQRVTFEGNYNVTPRVSPDGKTLAFLTRTEGRFRIALMDLASQQVQIITDSDKDESPSFAPNGRLILYATEVGGRGVLSAVSADGRVKQRLSGFSGDVREPAWGPLPK</sequence>
<dbReference type="AlphaFoldDB" id="A0A840BL45"/>
<keyword evidence="4 5" id="KW-0574">Periplasm</keyword>
<reference evidence="7 8" key="1">
    <citation type="submission" date="2020-08" db="EMBL/GenBank/DDBJ databases">
        <title>Genomic Encyclopedia of Type Strains, Phase IV (KMG-IV): sequencing the most valuable type-strain genomes for metagenomic binning, comparative biology and taxonomic classification.</title>
        <authorList>
            <person name="Goeker M."/>
        </authorList>
    </citation>
    <scope>NUCLEOTIDE SEQUENCE [LARGE SCALE GENOMIC DNA]</scope>
    <source>
        <strain evidence="7 8">DSM 106739</strain>
    </source>
</reference>
<dbReference type="PROSITE" id="PS51318">
    <property type="entry name" value="TAT"/>
    <property type="match status" value="1"/>
</dbReference>
<dbReference type="HAMAP" id="MF_00671">
    <property type="entry name" value="TolB"/>
    <property type="match status" value="1"/>
</dbReference>
<protein>
    <recommendedName>
        <fullName evidence="5">Tol-Pal system protein TolB</fullName>
    </recommendedName>
</protein>
<dbReference type="PANTHER" id="PTHR36842">
    <property type="entry name" value="PROTEIN TOLB HOMOLOG"/>
    <property type="match status" value="1"/>
</dbReference>
<proteinExistence type="inferred from homology"/>
<evidence type="ECO:0000256" key="4">
    <source>
        <dbReference type="ARBA" id="ARBA00022764"/>
    </source>
</evidence>
<comment type="caution">
    <text evidence="7">The sequence shown here is derived from an EMBL/GenBank/DDBJ whole genome shotgun (WGS) entry which is preliminary data.</text>
</comment>